<evidence type="ECO:0000313" key="7">
    <source>
        <dbReference type="EMBL" id="VDP05427.1"/>
    </source>
</evidence>
<dbReference type="WBParaSite" id="SBAD_0000499601-mRNA-1">
    <property type="protein sequence ID" value="SBAD_0000499601-mRNA-1"/>
    <property type="gene ID" value="SBAD_0000499601"/>
</dbReference>
<dbReference type="GO" id="GO:0071578">
    <property type="term" value="P:zinc ion import across plasma membrane"/>
    <property type="evidence" value="ECO:0007669"/>
    <property type="project" value="TreeGrafter"/>
</dbReference>
<dbReference type="PANTHER" id="PTHR12191">
    <property type="entry name" value="SOLUTE CARRIER FAMILY 39"/>
    <property type="match status" value="1"/>
</dbReference>
<evidence type="ECO:0000256" key="2">
    <source>
        <dbReference type="ARBA" id="ARBA00006939"/>
    </source>
</evidence>
<gene>
    <name evidence="7" type="ORF">SBAD_LOCUS4798</name>
</gene>
<organism evidence="9">
    <name type="scientific">Soboliphyme baturini</name>
    <dbReference type="NCBI Taxonomy" id="241478"/>
    <lineage>
        <taxon>Eukaryota</taxon>
        <taxon>Metazoa</taxon>
        <taxon>Ecdysozoa</taxon>
        <taxon>Nematoda</taxon>
        <taxon>Enoplea</taxon>
        <taxon>Dorylaimia</taxon>
        <taxon>Dioctophymatida</taxon>
        <taxon>Dioctophymatoidea</taxon>
        <taxon>Soboliphymatidae</taxon>
        <taxon>Soboliphyme</taxon>
    </lineage>
</organism>
<evidence type="ECO:0000256" key="1">
    <source>
        <dbReference type="ARBA" id="ARBA00004141"/>
    </source>
</evidence>
<dbReference type="OrthoDB" id="200954at2759"/>
<dbReference type="Pfam" id="PF02535">
    <property type="entry name" value="Zip"/>
    <property type="match status" value="1"/>
</dbReference>
<evidence type="ECO:0000313" key="9">
    <source>
        <dbReference type="WBParaSite" id="SBAD_0000499601-mRNA-1"/>
    </source>
</evidence>
<feature type="transmembrane region" description="Helical" evidence="6">
    <location>
        <begin position="103"/>
        <end position="123"/>
    </location>
</feature>
<keyword evidence="4 6" id="KW-1133">Transmembrane helix</keyword>
<evidence type="ECO:0000256" key="6">
    <source>
        <dbReference type="SAM" id="Phobius"/>
    </source>
</evidence>
<feature type="transmembrane region" description="Helical" evidence="6">
    <location>
        <begin position="43"/>
        <end position="65"/>
    </location>
</feature>
<evidence type="ECO:0000256" key="5">
    <source>
        <dbReference type="ARBA" id="ARBA00023136"/>
    </source>
</evidence>
<dbReference type="InterPro" id="IPR050799">
    <property type="entry name" value="ZIP_Transporter"/>
</dbReference>
<keyword evidence="3 6" id="KW-0812">Transmembrane</keyword>
<evidence type="ECO:0000256" key="4">
    <source>
        <dbReference type="ARBA" id="ARBA00022989"/>
    </source>
</evidence>
<dbReference type="PANTHER" id="PTHR12191:SF37">
    <property type="entry name" value="ZINC TRANSPORTER FOI"/>
    <property type="match status" value="1"/>
</dbReference>
<dbReference type="InterPro" id="IPR003689">
    <property type="entry name" value="ZIP"/>
</dbReference>
<feature type="transmembrane region" description="Helical" evidence="6">
    <location>
        <begin position="234"/>
        <end position="255"/>
    </location>
</feature>
<feature type="transmembrane region" description="Helical" evidence="6">
    <location>
        <begin position="208"/>
        <end position="228"/>
    </location>
</feature>
<evidence type="ECO:0000313" key="8">
    <source>
        <dbReference type="Proteomes" id="UP000270296"/>
    </source>
</evidence>
<keyword evidence="8" id="KW-1185">Reference proteome</keyword>
<reference evidence="7 8" key="2">
    <citation type="submission" date="2018-11" db="EMBL/GenBank/DDBJ databases">
        <authorList>
            <consortium name="Pathogen Informatics"/>
        </authorList>
    </citation>
    <scope>NUCLEOTIDE SEQUENCE [LARGE SCALE GENOMIC DNA]</scope>
</reference>
<feature type="transmembrane region" description="Helical" evidence="6">
    <location>
        <begin position="77"/>
        <end position="97"/>
    </location>
</feature>
<dbReference type="GO" id="GO:0030003">
    <property type="term" value="P:intracellular monoatomic cation homeostasis"/>
    <property type="evidence" value="ECO:0007669"/>
    <property type="project" value="TreeGrafter"/>
</dbReference>
<sequence>MDDQLMNNETFYQLCQQLLLDRKNSTGETRILSEFMRPTPVKVWGIGLAFITLVCFCAAVGIVLLPVIGKRNYSRIITWFIGLGVGSLSGTAVFQLLPEVNLLSMPTRAICGIYGFFIIDSIIKITSMFSSEKKLFKFDGTIASVAWMIIFGDGFHNLIDGVSIGAAFTNNIMSGISVAIAVICEEFPHELGDVAILLNSGMSPRQTLVFNLLSASTIYVGFVIGVLAGEVKDASSFVFAFAGGMFLYISLANMIPEMHEKFEATVSEDINQGIKVFILQTSGVMVGLGCMFVLAMFGQDIDLNN</sequence>
<reference evidence="9" key="1">
    <citation type="submission" date="2016-06" db="UniProtKB">
        <authorList>
            <consortium name="WormBaseParasite"/>
        </authorList>
    </citation>
    <scope>IDENTIFICATION</scope>
</reference>
<protein>
    <submittedName>
        <fullName evidence="9">Zinc transporter ZIP8</fullName>
    </submittedName>
</protein>
<accession>A0A183IMF2</accession>
<dbReference type="Proteomes" id="UP000270296">
    <property type="component" value="Unassembled WGS sequence"/>
</dbReference>
<keyword evidence="5 6" id="KW-0472">Membrane</keyword>
<comment type="subcellular location">
    <subcellularLocation>
        <location evidence="1">Membrane</location>
        <topology evidence="1">Multi-pass membrane protein</topology>
    </subcellularLocation>
</comment>
<dbReference type="GO" id="GO:0140410">
    <property type="term" value="F:monoatomic cation:bicarbonate symporter activity"/>
    <property type="evidence" value="ECO:0007669"/>
    <property type="project" value="TreeGrafter"/>
</dbReference>
<dbReference type="GO" id="GO:0005886">
    <property type="term" value="C:plasma membrane"/>
    <property type="evidence" value="ECO:0007669"/>
    <property type="project" value="TreeGrafter"/>
</dbReference>
<evidence type="ECO:0000256" key="3">
    <source>
        <dbReference type="ARBA" id="ARBA00022692"/>
    </source>
</evidence>
<name>A0A183IMF2_9BILA</name>
<dbReference type="AlphaFoldDB" id="A0A183IMF2"/>
<dbReference type="GO" id="GO:0005385">
    <property type="term" value="F:zinc ion transmembrane transporter activity"/>
    <property type="evidence" value="ECO:0007669"/>
    <property type="project" value="TreeGrafter"/>
</dbReference>
<dbReference type="EMBL" id="UZAM01008553">
    <property type="protein sequence ID" value="VDP05427.1"/>
    <property type="molecule type" value="Genomic_DNA"/>
</dbReference>
<proteinExistence type="inferred from homology"/>
<feature type="transmembrane region" description="Helical" evidence="6">
    <location>
        <begin position="276"/>
        <end position="297"/>
    </location>
</feature>
<comment type="similarity">
    <text evidence="2">Belongs to the ZIP transporter (TC 2.A.5) family.</text>
</comment>